<protein>
    <submittedName>
        <fullName evidence="2">Endo alpha-1,4 polygalactosaminidase</fullName>
    </submittedName>
</protein>
<dbReference type="InterPro" id="IPR017853">
    <property type="entry name" value="GH"/>
</dbReference>
<accession>A0ABN2QUM7</accession>
<dbReference type="PANTHER" id="PTHR35273">
    <property type="entry name" value="ALPHA-1,4 POLYGALACTOSAMINIDASE, PUTATIVE (AFU_ORTHOLOGUE AFUA_3G07890)-RELATED"/>
    <property type="match status" value="1"/>
</dbReference>
<sequence length="238" mass="25580">MRALPTGVKWDYQIGGAYTPPPGVGIVSRDRSATPAAGLYNICYLNAFQAQPDATDWWKADHPELLLKTASGAPVIDQNWNEQLLDVSTDAKRTAIAKIVGEWIDGCAAKGFQAVEPDNLDSYSRSQGLLTADQDVALATQLATLAHAKGLAIAQKNTAEFLPRARQIGFDFAVSEQCGDYDECGKYADAYAGRVVDVEYDDKGFAAACHAYASRIAIVKRDLDVSAAGGSSYVYKTC</sequence>
<evidence type="ECO:0000313" key="3">
    <source>
        <dbReference type="Proteomes" id="UP001499854"/>
    </source>
</evidence>
<proteinExistence type="predicted"/>
<reference evidence="3" key="1">
    <citation type="journal article" date="2019" name="Int. J. Syst. Evol. Microbiol.">
        <title>The Global Catalogue of Microorganisms (GCM) 10K type strain sequencing project: providing services to taxonomists for standard genome sequencing and annotation.</title>
        <authorList>
            <consortium name="The Broad Institute Genomics Platform"/>
            <consortium name="The Broad Institute Genome Sequencing Center for Infectious Disease"/>
            <person name="Wu L."/>
            <person name="Ma J."/>
        </authorList>
    </citation>
    <scope>NUCLEOTIDE SEQUENCE [LARGE SCALE GENOMIC DNA]</scope>
    <source>
        <strain evidence="3">JCM 16013</strain>
    </source>
</reference>
<evidence type="ECO:0000313" key="2">
    <source>
        <dbReference type="EMBL" id="GAA1958356.1"/>
    </source>
</evidence>
<dbReference type="Gene3D" id="3.20.20.70">
    <property type="entry name" value="Aldolase class I"/>
    <property type="match status" value="1"/>
</dbReference>
<feature type="domain" description="Glycoside-hydrolase family GH114 TIM-barrel" evidence="1">
    <location>
        <begin position="9"/>
        <end position="226"/>
    </location>
</feature>
<name>A0ABN2QUM7_9ACTN</name>
<keyword evidence="3" id="KW-1185">Reference proteome</keyword>
<dbReference type="EMBL" id="BAAAQM010000005">
    <property type="protein sequence ID" value="GAA1958356.1"/>
    <property type="molecule type" value="Genomic_DNA"/>
</dbReference>
<organism evidence="2 3">
    <name type="scientific">Catenulispora subtropica</name>
    <dbReference type="NCBI Taxonomy" id="450798"/>
    <lineage>
        <taxon>Bacteria</taxon>
        <taxon>Bacillati</taxon>
        <taxon>Actinomycetota</taxon>
        <taxon>Actinomycetes</taxon>
        <taxon>Catenulisporales</taxon>
        <taxon>Catenulisporaceae</taxon>
        <taxon>Catenulispora</taxon>
    </lineage>
</organism>
<dbReference type="InterPro" id="IPR004352">
    <property type="entry name" value="GH114_TIM-barrel"/>
</dbReference>
<gene>
    <name evidence="2" type="ORF">GCM10009838_13080</name>
</gene>
<dbReference type="Proteomes" id="UP001499854">
    <property type="component" value="Unassembled WGS sequence"/>
</dbReference>
<dbReference type="SUPFAM" id="SSF51445">
    <property type="entry name" value="(Trans)glycosidases"/>
    <property type="match status" value="1"/>
</dbReference>
<evidence type="ECO:0000259" key="1">
    <source>
        <dbReference type="Pfam" id="PF03537"/>
    </source>
</evidence>
<dbReference type="InterPro" id="IPR013785">
    <property type="entry name" value="Aldolase_TIM"/>
</dbReference>
<comment type="caution">
    <text evidence="2">The sequence shown here is derived from an EMBL/GenBank/DDBJ whole genome shotgun (WGS) entry which is preliminary data.</text>
</comment>
<dbReference type="PANTHER" id="PTHR35273:SF2">
    <property type="entry name" value="ALPHA-GALACTOSIDASE"/>
    <property type="match status" value="1"/>
</dbReference>
<dbReference type="Pfam" id="PF03537">
    <property type="entry name" value="Glyco_hydro_114"/>
    <property type="match status" value="1"/>
</dbReference>